<protein>
    <submittedName>
        <fullName evidence="2">DUF4283 domain protein</fullName>
    </submittedName>
</protein>
<organism evidence="2 3">
    <name type="scientific">Trifolium medium</name>
    <dbReference type="NCBI Taxonomy" id="97028"/>
    <lineage>
        <taxon>Eukaryota</taxon>
        <taxon>Viridiplantae</taxon>
        <taxon>Streptophyta</taxon>
        <taxon>Embryophyta</taxon>
        <taxon>Tracheophyta</taxon>
        <taxon>Spermatophyta</taxon>
        <taxon>Magnoliopsida</taxon>
        <taxon>eudicotyledons</taxon>
        <taxon>Gunneridae</taxon>
        <taxon>Pentapetalae</taxon>
        <taxon>rosids</taxon>
        <taxon>fabids</taxon>
        <taxon>Fabales</taxon>
        <taxon>Fabaceae</taxon>
        <taxon>Papilionoideae</taxon>
        <taxon>50 kb inversion clade</taxon>
        <taxon>NPAAA clade</taxon>
        <taxon>Hologalegina</taxon>
        <taxon>IRL clade</taxon>
        <taxon>Trifolieae</taxon>
        <taxon>Trifolium</taxon>
    </lineage>
</organism>
<dbReference type="AlphaFoldDB" id="A0A392NJQ6"/>
<dbReference type="EMBL" id="LXQA010038237">
    <property type="protein sequence ID" value="MCH98674.1"/>
    <property type="molecule type" value="Genomic_DNA"/>
</dbReference>
<evidence type="ECO:0000313" key="3">
    <source>
        <dbReference type="Proteomes" id="UP000265520"/>
    </source>
</evidence>
<dbReference type="PANTHER" id="PTHR33710:SF77">
    <property type="entry name" value="DNASE I-LIKE SUPERFAMILY PROTEIN"/>
    <property type="match status" value="1"/>
</dbReference>
<accession>A0A392NJQ6</accession>
<evidence type="ECO:0000256" key="1">
    <source>
        <dbReference type="SAM" id="SignalP"/>
    </source>
</evidence>
<dbReference type="Gene3D" id="3.60.10.10">
    <property type="entry name" value="Endonuclease/exonuclease/phosphatase"/>
    <property type="match status" value="1"/>
</dbReference>
<comment type="caution">
    <text evidence="2">The sequence shown here is derived from an EMBL/GenBank/DDBJ whole genome shotgun (WGS) entry which is preliminary data.</text>
</comment>
<reference evidence="2 3" key="1">
    <citation type="journal article" date="2018" name="Front. Plant Sci.">
        <title>Red Clover (Trifolium pratense) and Zigzag Clover (T. medium) - A Picture of Genomic Similarities and Differences.</title>
        <authorList>
            <person name="Dluhosova J."/>
            <person name="Istvanek J."/>
            <person name="Nedelnik J."/>
            <person name="Repkova J."/>
        </authorList>
    </citation>
    <scope>NUCLEOTIDE SEQUENCE [LARGE SCALE GENOMIC DNA]</scope>
    <source>
        <strain evidence="3">cv. 10/8</strain>
        <tissue evidence="2">Leaf</tissue>
    </source>
</reference>
<evidence type="ECO:0000313" key="2">
    <source>
        <dbReference type="EMBL" id="MCH98674.1"/>
    </source>
</evidence>
<dbReference type="SUPFAM" id="SSF56219">
    <property type="entry name" value="DNase I-like"/>
    <property type="match status" value="1"/>
</dbReference>
<name>A0A392NJQ6_9FABA</name>
<sequence>MADAILFLSMSLMMSTNSKFLVWNCRGAANTSFYRYCKQYVDMHKPALIVIVETRCDPLSLERTFKRLGYDGLVATEVQGYAGGIVVAWQKDCIDVEASMRRCNNFREQMHAAKLVDMGSIGPKFTWRGPIYHGGQRIYEKLDRALCNEKWRLSFPDGYVKILARVEFSDHHPILISPKDAPYIKAPRQFRFESACIS</sequence>
<keyword evidence="3" id="KW-1185">Reference proteome</keyword>
<keyword evidence="1" id="KW-0732">Signal</keyword>
<feature type="chain" id="PRO_5017315285" evidence="1">
    <location>
        <begin position="19"/>
        <end position="198"/>
    </location>
</feature>
<dbReference type="PANTHER" id="PTHR33710">
    <property type="entry name" value="BNAC02G09200D PROTEIN"/>
    <property type="match status" value="1"/>
</dbReference>
<proteinExistence type="predicted"/>
<feature type="signal peptide" evidence="1">
    <location>
        <begin position="1"/>
        <end position="18"/>
    </location>
</feature>
<dbReference type="Proteomes" id="UP000265520">
    <property type="component" value="Unassembled WGS sequence"/>
</dbReference>
<dbReference type="InterPro" id="IPR036691">
    <property type="entry name" value="Endo/exonu/phosph_ase_sf"/>
</dbReference>